<organism evidence="2 3">
    <name type="scientific">Truepera radiovictrix (strain DSM 17093 / CIP 108686 / LMG 22925 / RQ-24)</name>
    <dbReference type="NCBI Taxonomy" id="649638"/>
    <lineage>
        <taxon>Bacteria</taxon>
        <taxon>Thermotogati</taxon>
        <taxon>Deinococcota</taxon>
        <taxon>Deinococci</taxon>
        <taxon>Trueperales</taxon>
        <taxon>Trueperaceae</taxon>
        <taxon>Truepera</taxon>
    </lineage>
</organism>
<dbReference type="Pfam" id="PF07995">
    <property type="entry name" value="GSDH"/>
    <property type="match status" value="2"/>
</dbReference>
<dbReference type="STRING" id="649638.Trad_0217"/>
<dbReference type="Pfam" id="PF00801">
    <property type="entry name" value="PKD"/>
    <property type="match status" value="1"/>
</dbReference>
<dbReference type="Gene3D" id="2.120.10.30">
    <property type="entry name" value="TolB, C-terminal domain"/>
    <property type="match status" value="1"/>
</dbReference>
<dbReference type="HOGENOM" id="CLU_012705_0_0_0"/>
<dbReference type="KEGG" id="tra:Trad_0217"/>
<dbReference type="InterPro" id="IPR035986">
    <property type="entry name" value="PKD_dom_sf"/>
</dbReference>
<dbReference type="CDD" id="cd00146">
    <property type="entry name" value="PKD"/>
    <property type="match status" value="1"/>
</dbReference>
<dbReference type="Proteomes" id="UP000000379">
    <property type="component" value="Chromosome"/>
</dbReference>
<accession>D7CXZ7</accession>
<name>D7CXZ7_TRURR</name>
<dbReference type="SMART" id="SM00089">
    <property type="entry name" value="PKD"/>
    <property type="match status" value="1"/>
</dbReference>
<dbReference type="PANTHER" id="PTHR19328:SF13">
    <property type="entry name" value="HIPL1 PROTEIN"/>
    <property type="match status" value="1"/>
</dbReference>
<dbReference type="eggNOG" id="COG3291">
    <property type="taxonomic scope" value="Bacteria"/>
</dbReference>
<reference evidence="3" key="1">
    <citation type="submission" date="2010-05" db="EMBL/GenBank/DDBJ databases">
        <title>The complete genome of Truepera radiovictris DSM 17093.</title>
        <authorList>
            <consortium name="US DOE Joint Genome Institute (JGI-PGF)"/>
            <person name="Lucas S."/>
            <person name="Copeland A."/>
            <person name="Lapidus A."/>
            <person name="Glavina del Rio T."/>
            <person name="Dalin E."/>
            <person name="Tice H."/>
            <person name="Bruce D."/>
            <person name="Goodwin L."/>
            <person name="Pitluck S."/>
            <person name="Kyrpides N."/>
            <person name="Mavromatis K."/>
            <person name="Ovchinnikova G."/>
            <person name="Munk A.C."/>
            <person name="Detter J.C."/>
            <person name="Han C."/>
            <person name="Tapia R."/>
            <person name="Land M."/>
            <person name="Hauser L."/>
            <person name="Markowitz V."/>
            <person name="Cheng J.-F."/>
            <person name="Hugenholtz P."/>
            <person name="Woyke T."/>
            <person name="Wu D."/>
            <person name="Tindall B."/>
            <person name="Pomrenke H.G."/>
            <person name="Brambilla E."/>
            <person name="Klenk H.-P."/>
            <person name="Eisen J.A."/>
        </authorList>
    </citation>
    <scope>NUCLEOTIDE SEQUENCE [LARGE SCALE GENOMIC DNA]</scope>
    <source>
        <strain evidence="3">DSM 17093 / CIP 108686 / LMG 22925 / RQ-24</strain>
    </source>
</reference>
<dbReference type="InterPro" id="IPR011041">
    <property type="entry name" value="Quinoprot_gluc/sorb_DH_b-prop"/>
</dbReference>
<dbReference type="InterPro" id="IPR000601">
    <property type="entry name" value="PKD_dom"/>
</dbReference>
<dbReference type="eggNOG" id="COG2133">
    <property type="taxonomic scope" value="Bacteria"/>
</dbReference>
<dbReference type="PROSITE" id="PS50093">
    <property type="entry name" value="PKD"/>
    <property type="match status" value="1"/>
</dbReference>
<dbReference type="InterPro" id="IPR013783">
    <property type="entry name" value="Ig-like_fold"/>
</dbReference>
<evidence type="ECO:0000259" key="1">
    <source>
        <dbReference type="PROSITE" id="PS50093"/>
    </source>
</evidence>
<dbReference type="PANTHER" id="PTHR19328">
    <property type="entry name" value="HEDGEHOG-INTERACTING PROTEIN"/>
    <property type="match status" value="1"/>
</dbReference>
<dbReference type="InterPro" id="IPR012938">
    <property type="entry name" value="Glc/Sorbosone_DH"/>
</dbReference>
<dbReference type="Gene3D" id="2.60.40.10">
    <property type="entry name" value="Immunoglobulins"/>
    <property type="match status" value="1"/>
</dbReference>
<protein>
    <submittedName>
        <fullName evidence="2">PKD domain containing protein</fullName>
    </submittedName>
</protein>
<proteinExistence type="predicted"/>
<dbReference type="EMBL" id="CP002049">
    <property type="protein sequence ID" value="ADI13357.1"/>
    <property type="molecule type" value="Genomic_DNA"/>
</dbReference>
<evidence type="ECO:0000313" key="3">
    <source>
        <dbReference type="Proteomes" id="UP000000379"/>
    </source>
</evidence>
<feature type="domain" description="PKD" evidence="1">
    <location>
        <begin position="638"/>
        <end position="717"/>
    </location>
</feature>
<reference evidence="2 3" key="2">
    <citation type="journal article" date="2011" name="Stand. Genomic Sci.">
        <title>Complete genome sequence of Truepera radiovictrix type strain (RQ-24).</title>
        <authorList>
            <person name="Ivanova N."/>
            <person name="Rohde C."/>
            <person name="Munk C."/>
            <person name="Nolan M."/>
            <person name="Lucas S."/>
            <person name="Del Rio T.G."/>
            <person name="Tice H."/>
            <person name="Deshpande S."/>
            <person name="Cheng J.F."/>
            <person name="Tapia R."/>
            <person name="Han C."/>
            <person name="Goodwin L."/>
            <person name="Pitluck S."/>
            <person name="Liolios K."/>
            <person name="Mavromatis K."/>
            <person name="Mikhailova N."/>
            <person name="Pati A."/>
            <person name="Chen A."/>
            <person name="Palaniappan K."/>
            <person name="Land M."/>
            <person name="Hauser L."/>
            <person name="Chang Y.J."/>
            <person name="Jeffries C.D."/>
            <person name="Brambilla E."/>
            <person name="Rohde M."/>
            <person name="Goker M."/>
            <person name="Tindall B.J."/>
            <person name="Woyke T."/>
            <person name="Bristow J."/>
            <person name="Eisen J.A."/>
            <person name="Markowitz V."/>
            <person name="Hugenholtz P."/>
            <person name="Kyrpides N.C."/>
            <person name="Klenk H.P."/>
            <person name="Lapidus A."/>
        </authorList>
    </citation>
    <scope>NUCLEOTIDE SEQUENCE [LARGE SCALE GENOMIC DNA]</scope>
    <source>
        <strain evidence="3">DSM 17093 / CIP 108686 / LMG 22925 / RQ-24</strain>
    </source>
</reference>
<sequence>MVRPSCPPSSSRLPPCHPPLPRSYPLCLACLCLCLLGGLLSGCWRAPPALDHAAQQLPPEGGQLTLPGGVSVTLSAGFLAAPAEVSVTRAAVPEPLPATFAAAYAAEAIAPGVTVRFPSRALGDAGGLAVRVPATVPKLEGEERLLAEVQLFLGDGTQHFFFQPYARVEGPFTQPAEGSDTVTLSAAQLRPTGALREAAVRVHVRPVRLSSPLAPLSLPQGFALEEVVSGLNQGVAFAFAPDGRAFIAEKGGVVRVAEQGVLRREPFIDLSAQVNHYQARGLLGFALHPRFPQHPYAYVLYTYDPPELQGRTGMAAPDNAGARVARLVRVTADAARGYAVAVPGSERVLLGTNSTAATIGNPAARNSSVLSCGPLGRPLEDCIPSDEISHTVGGLRFGRDGMLYVSIGDGSNFLKVDPAALRAQELDSLAGKLLRIDPETGLGLPDNPFFDGNPKSNRSRVLSYGLRNPFRFTLHPQTGEPFIGDVGWNTWEEVNVGGGRNFGWPCFEGGNGRALQQGGYRALGQCAALYGSAQATAPALYAYLHGSGSSSVQVGEFYTGTRYPESYRGALFINDFNQGRIRTLHFGPRGEVARVTEFATEPGVVQMGMGPGGELYLLNIYDGKLKRLRYTAPAAAPLRAVASGAPLQGPAPLTVALSSAGSSGQGGLTYLWDFGNGERSEQPHPSVTFAEPGRYRVTLWVSDEGGDAARTTLEVRVGNAPPTATILSPAPGARYQVGRPVAFSGRGSDPEDGALPGGALSWTLNTYHNDHVHTDSLPPTTGETGAFVPEDHGDNTSLELCLTARDRHGESARSCVRLLPETVRYTLDTVPTGLELPWEGVMRQTPFTVSTIVGATQQLVAPERQGRYAFSHWSDGGAAIHDVRVGATPRRFVATYRRSQRLRLTALCRDRWRVVNLSADAVPYRWRVTRSGQAGSGTVRPHESLTLRIPAGTSTVAFYAGGGFHSTLRPSLERCR</sequence>
<gene>
    <name evidence="2" type="ordered locus">Trad_0217</name>
</gene>
<dbReference type="AlphaFoldDB" id="D7CXZ7"/>
<dbReference type="SUPFAM" id="SSF50952">
    <property type="entry name" value="Soluble quinoprotein glucose dehydrogenase"/>
    <property type="match status" value="1"/>
</dbReference>
<dbReference type="InterPro" id="IPR011042">
    <property type="entry name" value="6-blade_b-propeller_TolB-like"/>
</dbReference>
<keyword evidence="3" id="KW-1185">Reference proteome</keyword>
<dbReference type="InterPro" id="IPR022409">
    <property type="entry name" value="PKD/Chitinase_dom"/>
</dbReference>
<evidence type="ECO:0000313" key="2">
    <source>
        <dbReference type="EMBL" id="ADI13357.1"/>
    </source>
</evidence>
<dbReference type="SUPFAM" id="SSF49299">
    <property type="entry name" value="PKD domain"/>
    <property type="match status" value="1"/>
</dbReference>